<feature type="transmembrane region" description="Helical" evidence="1">
    <location>
        <begin position="337"/>
        <end position="357"/>
    </location>
</feature>
<organism evidence="2 3">
    <name type="scientific">Gordonia malaquae NBRC 108250</name>
    <dbReference type="NCBI Taxonomy" id="1223542"/>
    <lineage>
        <taxon>Bacteria</taxon>
        <taxon>Bacillati</taxon>
        <taxon>Actinomycetota</taxon>
        <taxon>Actinomycetes</taxon>
        <taxon>Mycobacteriales</taxon>
        <taxon>Gordoniaceae</taxon>
        <taxon>Gordonia</taxon>
    </lineage>
</organism>
<name>M3VB94_GORML</name>
<dbReference type="Proteomes" id="UP000035009">
    <property type="component" value="Unassembled WGS sequence"/>
</dbReference>
<feature type="transmembrane region" description="Helical" evidence="1">
    <location>
        <begin position="17"/>
        <end position="36"/>
    </location>
</feature>
<accession>M3VB94</accession>
<keyword evidence="1" id="KW-0472">Membrane</keyword>
<feature type="transmembrane region" description="Helical" evidence="1">
    <location>
        <begin position="162"/>
        <end position="184"/>
    </location>
</feature>
<keyword evidence="1" id="KW-0812">Transmembrane</keyword>
<evidence type="ECO:0000256" key="1">
    <source>
        <dbReference type="SAM" id="Phobius"/>
    </source>
</evidence>
<dbReference type="OrthoDB" id="4750568at2"/>
<feature type="transmembrane region" description="Helical" evidence="1">
    <location>
        <begin position="299"/>
        <end position="325"/>
    </location>
</feature>
<feature type="transmembrane region" description="Helical" evidence="1">
    <location>
        <begin position="196"/>
        <end position="217"/>
    </location>
</feature>
<keyword evidence="1" id="KW-1133">Transmembrane helix</keyword>
<keyword evidence="3" id="KW-1185">Reference proteome</keyword>
<feature type="non-terminal residue" evidence="2">
    <location>
        <position position="1"/>
    </location>
</feature>
<comment type="caution">
    <text evidence="2">The sequence shown here is derived from an EMBL/GenBank/DDBJ whole genome shotgun (WGS) entry which is preliminary data.</text>
</comment>
<dbReference type="eggNOG" id="ENOG5033F84">
    <property type="taxonomic scope" value="Bacteria"/>
</dbReference>
<feature type="transmembrane region" description="Helical" evidence="1">
    <location>
        <begin position="76"/>
        <end position="97"/>
    </location>
</feature>
<gene>
    <name evidence="2" type="ORF">GM1_013_00010</name>
</gene>
<reference evidence="2 3" key="1">
    <citation type="submission" date="2013-02" db="EMBL/GenBank/DDBJ databases">
        <title>Whole genome shotgun sequence of Gordonia malaquae NBRC 108250.</title>
        <authorList>
            <person name="Yoshida I."/>
            <person name="Hosoyama A."/>
            <person name="Tsuchikane K."/>
            <person name="Ando Y."/>
            <person name="Baba S."/>
            <person name="Ohji S."/>
            <person name="Hamada M."/>
            <person name="Tamura T."/>
            <person name="Yamazoe A."/>
            <person name="Yamazaki S."/>
            <person name="Fujita N."/>
        </authorList>
    </citation>
    <scope>NUCLEOTIDE SEQUENCE [LARGE SCALE GENOMIC DNA]</scope>
    <source>
        <strain evidence="2 3">NBRC 108250</strain>
    </source>
</reference>
<evidence type="ECO:0000313" key="3">
    <source>
        <dbReference type="Proteomes" id="UP000035009"/>
    </source>
</evidence>
<proteinExistence type="predicted"/>
<dbReference type="AlphaFoldDB" id="M3VB94"/>
<sequence>TPMTSARTAIERTWRPVLALTVLGFSTFIAFSKYAAVIRAGGNDHQTGDWLINYAGGFVRRGFTGELLRIAYPDDLLVATAVLQMVLWSLFVVFVIYRLRRDEWSTTSILLWCGPAAVPFAGWDPAGGLRKEIIAFLALALMSMAADRTARARIALVAASTIVWAVSLLSWEATVVLLPTLLTLCWRALSDVRRQWWTAAGGIVLTSAAIVGASMLAPGGARAATAICDDLIARGYQPQLCNGSVRWLEYTMQYGFDYTIGFWPQNAYFIPLAALALLPVCWLGRFCERRWLWPLQMAAVFPLFLIAADYGRWIHMAAIATAFLALGRDEERREPPVGFVIVYLLGWGVQHALFGMARIPVWRGGWITFVQHYLS</sequence>
<dbReference type="EMBL" id="BAOP01000013">
    <property type="protein sequence ID" value="GAC79868.1"/>
    <property type="molecule type" value="Genomic_DNA"/>
</dbReference>
<feature type="transmembrane region" description="Helical" evidence="1">
    <location>
        <begin position="268"/>
        <end position="287"/>
    </location>
</feature>
<dbReference type="RefSeq" id="WP_008378482.1">
    <property type="nucleotide sequence ID" value="NZ_BAOP01000013.1"/>
</dbReference>
<evidence type="ECO:0000313" key="2">
    <source>
        <dbReference type="EMBL" id="GAC79868.1"/>
    </source>
</evidence>
<protein>
    <recommendedName>
        <fullName evidence="4">Mannosyltransferase</fullName>
    </recommendedName>
</protein>
<evidence type="ECO:0008006" key="4">
    <source>
        <dbReference type="Google" id="ProtNLM"/>
    </source>
</evidence>